<keyword evidence="3" id="KW-1185">Reference proteome</keyword>
<sequence length="100" mass="10506">MSIPPESDERSTDREGTGVPRGYRQLLFRGRWLACTGGVGTPPGRTAERQEGPVTNPTSTSLTAVAATDDAKSVDLGDAADLTLGGDNDSSENKQSPYSH</sequence>
<proteinExistence type="predicted"/>
<name>A0ABX7EGB1_9ACTN</name>
<feature type="compositionally biased region" description="Polar residues" evidence="1">
    <location>
        <begin position="53"/>
        <end position="63"/>
    </location>
</feature>
<evidence type="ECO:0000256" key="1">
    <source>
        <dbReference type="SAM" id="MobiDB-lite"/>
    </source>
</evidence>
<protein>
    <submittedName>
        <fullName evidence="2">Albusnodin family lasso peptide</fullName>
    </submittedName>
</protein>
<dbReference type="Proteomes" id="UP000596311">
    <property type="component" value="Chromosome"/>
</dbReference>
<feature type="region of interest" description="Disordered" evidence="1">
    <location>
        <begin position="37"/>
        <end position="100"/>
    </location>
</feature>
<dbReference type="NCBIfam" id="NF033525">
    <property type="entry name" value="lasso_albusnod"/>
    <property type="match status" value="1"/>
</dbReference>
<evidence type="ECO:0000313" key="2">
    <source>
        <dbReference type="EMBL" id="QRF03657.1"/>
    </source>
</evidence>
<dbReference type="EMBL" id="CP049945">
    <property type="protein sequence ID" value="QRF03657.1"/>
    <property type="molecule type" value="Genomic_DNA"/>
</dbReference>
<accession>A0ABX7EGB1</accession>
<reference evidence="2 3" key="1">
    <citation type="submission" date="2020-03" db="EMBL/GenBank/DDBJ databases">
        <title>Genome mining and metabolic profiling illuminate the polycyclic tetramate macrolactams from Streptomyces koyangensis SCSIO 5802.</title>
        <authorList>
            <person name="Ding W."/>
        </authorList>
    </citation>
    <scope>NUCLEOTIDE SEQUENCE [LARGE SCALE GENOMIC DNA]</scope>
    <source>
        <strain evidence="2 3">SCSIO 5802</strain>
    </source>
</reference>
<feature type="compositionally biased region" description="Basic and acidic residues" evidence="1">
    <location>
        <begin position="7"/>
        <end position="16"/>
    </location>
</feature>
<organism evidence="2 3">
    <name type="scientific">Streptomyces koyangensis</name>
    <dbReference type="NCBI Taxonomy" id="188770"/>
    <lineage>
        <taxon>Bacteria</taxon>
        <taxon>Bacillati</taxon>
        <taxon>Actinomycetota</taxon>
        <taxon>Actinomycetes</taxon>
        <taxon>Kitasatosporales</taxon>
        <taxon>Streptomycetaceae</taxon>
        <taxon>Streptomyces</taxon>
        <taxon>Streptomyces aurantiacus group</taxon>
    </lineage>
</organism>
<feature type="region of interest" description="Disordered" evidence="1">
    <location>
        <begin position="1"/>
        <end position="22"/>
    </location>
</feature>
<gene>
    <name evidence="2" type="ORF">G9U55_16700</name>
</gene>
<evidence type="ECO:0000313" key="3">
    <source>
        <dbReference type="Proteomes" id="UP000596311"/>
    </source>
</evidence>